<proteinExistence type="predicted"/>
<organism evidence="2 3">
    <name type="scientific">Tritrichomonas musculus</name>
    <dbReference type="NCBI Taxonomy" id="1915356"/>
    <lineage>
        <taxon>Eukaryota</taxon>
        <taxon>Metamonada</taxon>
        <taxon>Parabasalia</taxon>
        <taxon>Tritrichomonadida</taxon>
        <taxon>Tritrichomonadidae</taxon>
        <taxon>Tritrichomonas</taxon>
    </lineage>
</organism>
<accession>A0ABR2JW22</accession>
<reference evidence="2 3" key="1">
    <citation type="submission" date="2024-04" db="EMBL/GenBank/DDBJ databases">
        <title>Tritrichomonas musculus Genome.</title>
        <authorList>
            <person name="Alves-Ferreira E."/>
            <person name="Grigg M."/>
            <person name="Lorenzi H."/>
            <person name="Galac M."/>
        </authorList>
    </citation>
    <scope>NUCLEOTIDE SEQUENCE [LARGE SCALE GENOMIC DNA]</scope>
    <source>
        <strain evidence="2 3">EAF2021</strain>
    </source>
</reference>
<evidence type="ECO:0000313" key="3">
    <source>
        <dbReference type="Proteomes" id="UP001470230"/>
    </source>
</evidence>
<gene>
    <name evidence="2" type="ORF">M9Y10_045466</name>
</gene>
<keyword evidence="3" id="KW-1185">Reference proteome</keyword>
<keyword evidence="1" id="KW-0175">Coiled coil</keyword>
<evidence type="ECO:0000313" key="2">
    <source>
        <dbReference type="EMBL" id="KAK8882823.1"/>
    </source>
</evidence>
<name>A0ABR2JW22_9EUKA</name>
<dbReference type="EMBL" id="JAPFFF010000009">
    <property type="protein sequence ID" value="KAK8882823.1"/>
    <property type="molecule type" value="Genomic_DNA"/>
</dbReference>
<evidence type="ECO:0000256" key="1">
    <source>
        <dbReference type="SAM" id="Coils"/>
    </source>
</evidence>
<comment type="caution">
    <text evidence="2">The sequence shown here is derived from an EMBL/GenBank/DDBJ whole genome shotgun (WGS) entry which is preliminary data.</text>
</comment>
<feature type="coiled-coil region" evidence="1">
    <location>
        <begin position="175"/>
        <end position="303"/>
    </location>
</feature>
<dbReference type="Proteomes" id="UP001470230">
    <property type="component" value="Unassembled WGS sequence"/>
</dbReference>
<protein>
    <recommendedName>
        <fullName evidence="4">DUF4201 domain-containing protein</fullName>
    </recommendedName>
</protein>
<sequence>MSDDSLDDFTKFRIQKDNYEYEKTLILQKDEVKRLKDELNLIHTHIQNSKQNCHQTKAIYKKKAKSIKKEIESVPVSTSIITSNLNKIHTKTINTLKHEHHKILKGIRIQFSEKMNLIKTSEADYQITSNSNSEYDHLNDAYVCQNFQNTEEYELEIQSRLSVLNQQIALRLIKCEELQEEIDKINKTINKERQKLFNQISNIQKNSNHKLGNSQNQIKNHNIDKQKEEQTIESEYQAKESFERDRLNNEINQLRSKIEQVRAKSQELKVKIEAKYTDSSPKLNESMQSLSSLQAAYQQMLNESHSQIFIEKNIHTYKKTIKKTVNRLRIRIIDFDEVQKEHDSLLEEIKRLDFMIYGRRGRFQTINKTKKRNHWIG</sequence>
<evidence type="ECO:0008006" key="4">
    <source>
        <dbReference type="Google" id="ProtNLM"/>
    </source>
</evidence>